<feature type="region of interest" description="Disordered" evidence="3">
    <location>
        <begin position="193"/>
        <end position="216"/>
    </location>
</feature>
<dbReference type="PANTHER" id="PTHR14571">
    <property type="entry name" value="HISTONE-LYSINE N-METHYLTRANSFERASE SET-26-RELATED"/>
    <property type="match status" value="1"/>
</dbReference>
<protein>
    <recommendedName>
        <fullName evidence="4">DUF7648 domain-containing protein</fullName>
    </recommendedName>
</protein>
<dbReference type="Pfam" id="PF24659">
    <property type="entry name" value="DUF7648"/>
    <property type="match status" value="1"/>
</dbReference>
<dbReference type="InterPro" id="IPR056065">
    <property type="entry name" value="DUF7648"/>
</dbReference>
<feature type="compositionally biased region" description="Basic and acidic residues" evidence="3">
    <location>
        <begin position="86"/>
        <end position="110"/>
    </location>
</feature>
<comment type="caution">
    <text evidence="5">The sequence shown here is derived from an EMBL/GenBank/DDBJ whole genome shotgun (WGS) entry which is preliminary data.</text>
</comment>
<evidence type="ECO:0000259" key="4">
    <source>
        <dbReference type="Pfam" id="PF24659"/>
    </source>
</evidence>
<proteinExistence type="predicted"/>
<evidence type="ECO:0000313" key="6">
    <source>
        <dbReference type="Proteomes" id="UP000655225"/>
    </source>
</evidence>
<sequence length="234" mass="26995">MQIDVPFCLLFTDLFLGEHPLPRRNLGGQATVASRTQQFSLSSSVPHVRYAASMPQMASPTVTSMLANRMSSSRGKDQILVSKRRNKEDAPNDRPCSSHEHIDEPKKMDRIPSSPSQRRQDPHWYNLRKHCGERNAYSSHSHAVLDFLKNWNEWAQLVDCGPMTNAIRKRHKLDAEPSMAELGEKCRTLKEVEGKRVESHQEAYPKGKRKRESLDNWHCKEGRHKRCQEEKEGR</sequence>
<evidence type="ECO:0000256" key="1">
    <source>
        <dbReference type="ARBA" id="ARBA00004123"/>
    </source>
</evidence>
<dbReference type="EMBL" id="JABCRI010000022">
    <property type="protein sequence ID" value="KAF8379808.1"/>
    <property type="molecule type" value="Genomic_DNA"/>
</dbReference>
<evidence type="ECO:0000256" key="2">
    <source>
        <dbReference type="ARBA" id="ARBA00023242"/>
    </source>
</evidence>
<name>A0A834YCQ6_TETSI</name>
<organism evidence="5 6">
    <name type="scientific">Tetracentron sinense</name>
    <name type="common">Spur-leaf</name>
    <dbReference type="NCBI Taxonomy" id="13715"/>
    <lineage>
        <taxon>Eukaryota</taxon>
        <taxon>Viridiplantae</taxon>
        <taxon>Streptophyta</taxon>
        <taxon>Embryophyta</taxon>
        <taxon>Tracheophyta</taxon>
        <taxon>Spermatophyta</taxon>
        <taxon>Magnoliopsida</taxon>
        <taxon>Trochodendrales</taxon>
        <taxon>Trochodendraceae</taxon>
        <taxon>Tetracentron</taxon>
    </lineage>
</organism>
<keyword evidence="2" id="KW-0539">Nucleus</keyword>
<dbReference type="AlphaFoldDB" id="A0A834YCQ6"/>
<reference evidence="5 6" key="1">
    <citation type="submission" date="2020-04" db="EMBL/GenBank/DDBJ databases">
        <title>Plant Genome Project.</title>
        <authorList>
            <person name="Zhang R.-G."/>
        </authorList>
    </citation>
    <scope>NUCLEOTIDE SEQUENCE [LARGE SCALE GENOMIC DNA]</scope>
    <source>
        <strain evidence="5">YNK0</strain>
        <tissue evidence="5">Leaf</tissue>
    </source>
</reference>
<accession>A0A834YCQ6</accession>
<dbReference type="GO" id="GO:0005634">
    <property type="term" value="C:nucleus"/>
    <property type="evidence" value="ECO:0007669"/>
    <property type="project" value="UniProtKB-SubCell"/>
</dbReference>
<feature type="compositionally biased region" description="Basic and acidic residues" evidence="3">
    <location>
        <begin position="193"/>
        <end position="205"/>
    </location>
</feature>
<keyword evidence="6" id="KW-1185">Reference proteome</keyword>
<feature type="domain" description="DUF7648" evidence="4">
    <location>
        <begin position="122"/>
        <end position="158"/>
    </location>
</feature>
<evidence type="ECO:0000256" key="3">
    <source>
        <dbReference type="SAM" id="MobiDB-lite"/>
    </source>
</evidence>
<feature type="region of interest" description="Disordered" evidence="3">
    <location>
        <begin position="68"/>
        <end position="123"/>
    </location>
</feature>
<evidence type="ECO:0000313" key="5">
    <source>
        <dbReference type="EMBL" id="KAF8379808.1"/>
    </source>
</evidence>
<comment type="subcellular location">
    <subcellularLocation>
        <location evidence="1">Nucleus</location>
    </subcellularLocation>
</comment>
<gene>
    <name evidence="5" type="ORF">HHK36_029257</name>
</gene>
<dbReference type="Proteomes" id="UP000655225">
    <property type="component" value="Unassembled WGS sequence"/>
</dbReference>
<dbReference type="PANTHER" id="PTHR14571:SF9">
    <property type="entry name" value="HISTONE-LYSINE N-METHYLTRANSFERASE SET-26-RELATED"/>
    <property type="match status" value="1"/>
</dbReference>
<dbReference type="OrthoDB" id="79252at2759"/>